<feature type="region of interest" description="Disordered" evidence="1">
    <location>
        <begin position="1"/>
        <end position="42"/>
    </location>
</feature>
<evidence type="ECO:0000256" key="1">
    <source>
        <dbReference type="SAM" id="MobiDB-lite"/>
    </source>
</evidence>
<organism evidence="2 3">
    <name type="scientific">Streptomyces kronopolitis</name>
    <dbReference type="NCBI Taxonomy" id="1612435"/>
    <lineage>
        <taxon>Bacteria</taxon>
        <taxon>Bacillati</taxon>
        <taxon>Actinomycetota</taxon>
        <taxon>Actinomycetes</taxon>
        <taxon>Kitasatosporales</taxon>
        <taxon>Streptomycetaceae</taxon>
        <taxon>Streptomyces</taxon>
    </lineage>
</organism>
<name>A0ABQ2IYY3_9ACTN</name>
<proteinExistence type="predicted"/>
<sequence length="89" mass="9660">MSPDRAMPRAVRAGTRQAEGMSKPRPRIVVHPPAPTGGRRVHGDTDILGVAYGVVDLLEFLRRVGLDPEEVGLRDPLIRWVGGGPDVWG</sequence>
<comment type="caution">
    <text evidence="2">The sequence shown here is derived from an EMBL/GenBank/DDBJ whole genome shotgun (WGS) entry which is preliminary data.</text>
</comment>
<reference evidence="3" key="1">
    <citation type="journal article" date="2019" name="Int. J. Syst. Evol. Microbiol.">
        <title>The Global Catalogue of Microorganisms (GCM) 10K type strain sequencing project: providing services to taxonomists for standard genome sequencing and annotation.</title>
        <authorList>
            <consortium name="The Broad Institute Genomics Platform"/>
            <consortium name="The Broad Institute Genome Sequencing Center for Infectious Disease"/>
            <person name="Wu L."/>
            <person name="Ma J."/>
        </authorList>
    </citation>
    <scope>NUCLEOTIDE SEQUENCE [LARGE SCALE GENOMIC DNA]</scope>
    <source>
        <strain evidence="3">CGMCC 4.7323</strain>
    </source>
</reference>
<dbReference type="EMBL" id="BMND01000001">
    <property type="protein sequence ID" value="GGN32195.1"/>
    <property type="molecule type" value="Genomic_DNA"/>
</dbReference>
<protein>
    <submittedName>
        <fullName evidence="2">Uncharacterized protein</fullName>
    </submittedName>
</protein>
<evidence type="ECO:0000313" key="3">
    <source>
        <dbReference type="Proteomes" id="UP000600080"/>
    </source>
</evidence>
<keyword evidence="3" id="KW-1185">Reference proteome</keyword>
<gene>
    <name evidence="2" type="ORF">GCM10012285_02240</name>
</gene>
<evidence type="ECO:0000313" key="2">
    <source>
        <dbReference type="EMBL" id="GGN32195.1"/>
    </source>
</evidence>
<dbReference type="Proteomes" id="UP000600080">
    <property type="component" value="Unassembled WGS sequence"/>
</dbReference>
<accession>A0ABQ2IYY3</accession>